<dbReference type="RefSeq" id="WP_030881398.1">
    <property type="nucleotide sequence ID" value="NZ_JBEZAH010000030.1"/>
</dbReference>
<protein>
    <recommendedName>
        <fullName evidence="3">DUF2993 domain-containing protein</fullName>
    </recommendedName>
</protein>
<proteinExistence type="predicted"/>
<gene>
    <name evidence="1" type="ORF">ADK38_23530</name>
</gene>
<name>A0ABR5J2W5_9ACTN</name>
<accession>A0ABR5J2W5</accession>
<dbReference type="Pfam" id="PF11209">
    <property type="entry name" value="LmeA"/>
    <property type="match status" value="1"/>
</dbReference>
<evidence type="ECO:0000313" key="1">
    <source>
        <dbReference type="EMBL" id="KOG87781.1"/>
    </source>
</evidence>
<dbReference type="InterPro" id="IPR021373">
    <property type="entry name" value="DUF2993"/>
</dbReference>
<sequence length="236" mass="24811">MRGLRILLIVVVVLGILFVAADRVAVYFAENEAAKKIKSSQNLSETPDVSIKGFPFLTQVADSKLDEVHVGVDGVSASAGGRSIRVTKLDATLHDVKINSSFSSATADTATGSAHISYADLTKAADPGVKVSYGGRDKNGTSQVKVSAGVPVPVLGRTVERSVVSTVTMVHGDTIRLHADSVPGQEIPGLEGLIRKKIDFDRKIDGLPRGLKLDKITTNEDGVDITVTGSHVELAG</sequence>
<organism evidence="1 2">
    <name type="scientific">Streptomyces varsoviensis</name>
    <dbReference type="NCBI Taxonomy" id="67373"/>
    <lineage>
        <taxon>Bacteria</taxon>
        <taxon>Bacillati</taxon>
        <taxon>Actinomycetota</taxon>
        <taxon>Actinomycetes</taxon>
        <taxon>Kitasatosporales</taxon>
        <taxon>Streptomycetaceae</taxon>
        <taxon>Streptomyces</taxon>
    </lineage>
</organism>
<comment type="caution">
    <text evidence="1">The sequence shown here is derived from an EMBL/GenBank/DDBJ whole genome shotgun (WGS) entry which is preliminary data.</text>
</comment>
<dbReference type="EMBL" id="LGUT01002037">
    <property type="protein sequence ID" value="KOG87781.1"/>
    <property type="molecule type" value="Genomic_DNA"/>
</dbReference>
<keyword evidence="2" id="KW-1185">Reference proteome</keyword>
<evidence type="ECO:0000313" key="2">
    <source>
        <dbReference type="Proteomes" id="UP000037020"/>
    </source>
</evidence>
<reference evidence="1 2" key="1">
    <citation type="submission" date="2015-07" db="EMBL/GenBank/DDBJ databases">
        <authorList>
            <person name="Ju K.-S."/>
            <person name="Doroghazi J.R."/>
            <person name="Metcalf W.W."/>
        </authorList>
    </citation>
    <scope>NUCLEOTIDE SEQUENCE [LARGE SCALE GENOMIC DNA]</scope>
    <source>
        <strain evidence="1 2">NRRL B-3589</strain>
    </source>
</reference>
<dbReference type="Proteomes" id="UP000037020">
    <property type="component" value="Unassembled WGS sequence"/>
</dbReference>
<evidence type="ECO:0008006" key="3">
    <source>
        <dbReference type="Google" id="ProtNLM"/>
    </source>
</evidence>